<evidence type="ECO:0000256" key="18">
    <source>
        <dbReference type="ARBA" id="ARBA00038456"/>
    </source>
</evidence>
<evidence type="ECO:0000256" key="11">
    <source>
        <dbReference type="ARBA" id="ARBA00022946"/>
    </source>
</evidence>
<evidence type="ECO:0000256" key="14">
    <source>
        <dbReference type="ARBA" id="ARBA00023136"/>
    </source>
</evidence>
<dbReference type="InterPro" id="IPR052365">
    <property type="entry name" value="THEM4/THEM5_acyl-CoA_thioest"/>
</dbReference>
<keyword evidence="8" id="KW-0999">Mitochondrion inner membrane</keyword>
<evidence type="ECO:0000256" key="23">
    <source>
        <dbReference type="ARBA" id="ARBA00047734"/>
    </source>
</evidence>
<evidence type="ECO:0000256" key="5">
    <source>
        <dbReference type="ARBA" id="ARBA00022475"/>
    </source>
</evidence>
<keyword evidence="14" id="KW-0472">Membrane</keyword>
<comment type="catalytic activity">
    <reaction evidence="24">
        <text>decanoyl-CoA + H2O = decanoate + CoA + H(+)</text>
        <dbReference type="Rhea" id="RHEA:40059"/>
        <dbReference type="ChEBI" id="CHEBI:15377"/>
        <dbReference type="ChEBI" id="CHEBI:15378"/>
        <dbReference type="ChEBI" id="CHEBI:27689"/>
        <dbReference type="ChEBI" id="CHEBI:57287"/>
        <dbReference type="ChEBI" id="CHEBI:61430"/>
    </reaction>
    <physiologicalReaction direction="left-to-right" evidence="24">
        <dbReference type="Rhea" id="RHEA:40060"/>
    </physiologicalReaction>
</comment>
<evidence type="ECO:0000256" key="1">
    <source>
        <dbReference type="ARBA" id="ARBA00004496"/>
    </source>
</evidence>
<evidence type="ECO:0000256" key="15">
    <source>
        <dbReference type="ARBA" id="ARBA00023273"/>
    </source>
</evidence>
<evidence type="ECO:0000256" key="9">
    <source>
        <dbReference type="ARBA" id="ARBA00022801"/>
    </source>
</evidence>
<dbReference type="PANTHER" id="PTHR12418:SF19">
    <property type="entry name" value="ACYL-COENZYME A THIOESTERASE THEM4"/>
    <property type="match status" value="1"/>
</dbReference>
<name>A0A7S4I0M3_9STRA</name>
<keyword evidence="15" id="KW-0966">Cell projection</keyword>
<evidence type="ECO:0000259" key="27">
    <source>
        <dbReference type="Pfam" id="PF03061"/>
    </source>
</evidence>
<organism evidence="28">
    <name type="scientific">Odontella aurita</name>
    <dbReference type="NCBI Taxonomy" id="265563"/>
    <lineage>
        <taxon>Eukaryota</taxon>
        <taxon>Sar</taxon>
        <taxon>Stramenopiles</taxon>
        <taxon>Ochrophyta</taxon>
        <taxon>Bacillariophyta</taxon>
        <taxon>Mediophyceae</taxon>
        <taxon>Biddulphiophycidae</taxon>
        <taxon>Eupodiscales</taxon>
        <taxon>Odontellaceae</taxon>
        <taxon>Odontella</taxon>
    </lineage>
</organism>
<dbReference type="InterPro" id="IPR029069">
    <property type="entry name" value="HotDog_dom_sf"/>
</dbReference>
<dbReference type="EC" id="3.1.2.2" evidence="19"/>
<evidence type="ECO:0000256" key="4">
    <source>
        <dbReference type="ARBA" id="ARBA00004637"/>
    </source>
</evidence>
<evidence type="ECO:0000256" key="12">
    <source>
        <dbReference type="ARBA" id="ARBA00023098"/>
    </source>
</evidence>
<dbReference type="EMBL" id="HBKQ01009136">
    <property type="protein sequence ID" value="CAE2215070.1"/>
    <property type="molecule type" value="Transcribed_RNA"/>
</dbReference>
<keyword evidence="6" id="KW-0963">Cytoplasm</keyword>
<keyword evidence="12" id="KW-0443">Lipid metabolism</keyword>
<evidence type="ECO:0000256" key="26">
    <source>
        <dbReference type="ARBA" id="ARBA00048180"/>
    </source>
</evidence>
<evidence type="ECO:0000256" key="3">
    <source>
        <dbReference type="ARBA" id="ARBA00004632"/>
    </source>
</evidence>
<keyword evidence="9" id="KW-0378">Hydrolase</keyword>
<dbReference type="Gene3D" id="3.10.129.10">
    <property type="entry name" value="Hotdog Thioesterase"/>
    <property type="match status" value="1"/>
</dbReference>
<evidence type="ECO:0000256" key="8">
    <source>
        <dbReference type="ARBA" id="ARBA00022792"/>
    </source>
</evidence>
<dbReference type="GO" id="GO:0005743">
    <property type="term" value="C:mitochondrial inner membrane"/>
    <property type="evidence" value="ECO:0007669"/>
    <property type="project" value="UniProtKB-SubCell"/>
</dbReference>
<dbReference type="PANTHER" id="PTHR12418">
    <property type="entry name" value="ACYL-COENZYME A THIOESTERASE THEM4"/>
    <property type="match status" value="1"/>
</dbReference>
<evidence type="ECO:0000313" key="28">
    <source>
        <dbReference type="EMBL" id="CAE2215070.1"/>
    </source>
</evidence>
<dbReference type="CDD" id="cd03443">
    <property type="entry name" value="PaaI_thioesterase"/>
    <property type="match status" value="1"/>
</dbReference>
<keyword evidence="5" id="KW-1003">Cell membrane</keyword>
<dbReference type="GO" id="GO:0005758">
    <property type="term" value="C:mitochondrial intermembrane space"/>
    <property type="evidence" value="ECO:0007669"/>
    <property type="project" value="UniProtKB-SubCell"/>
</dbReference>
<evidence type="ECO:0000256" key="10">
    <source>
        <dbReference type="ARBA" id="ARBA00022832"/>
    </source>
</evidence>
<evidence type="ECO:0000256" key="25">
    <source>
        <dbReference type="ARBA" id="ARBA00048074"/>
    </source>
</evidence>
<evidence type="ECO:0000256" key="7">
    <source>
        <dbReference type="ARBA" id="ARBA00022703"/>
    </source>
</evidence>
<dbReference type="GO" id="GO:0032587">
    <property type="term" value="C:ruffle membrane"/>
    <property type="evidence" value="ECO:0007669"/>
    <property type="project" value="UniProtKB-SubCell"/>
</dbReference>
<evidence type="ECO:0000256" key="21">
    <source>
        <dbReference type="ARBA" id="ARBA00043210"/>
    </source>
</evidence>
<keyword evidence="10" id="KW-0276">Fatty acid metabolism</keyword>
<comment type="similarity">
    <text evidence="18">Belongs to the THEM4/THEM5 thioesterase family.</text>
</comment>
<accession>A0A7S4I0M3</accession>
<evidence type="ECO:0000256" key="16">
    <source>
        <dbReference type="ARBA" id="ARBA00035852"/>
    </source>
</evidence>
<comment type="catalytic activity">
    <reaction evidence="17">
        <text>(9Z)-octadecenoyl-CoA + H2O = (9Z)-octadecenoate + CoA + H(+)</text>
        <dbReference type="Rhea" id="RHEA:40139"/>
        <dbReference type="ChEBI" id="CHEBI:15377"/>
        <dbReference type="ChEBI" id="CHEBI:15378"/>
        <dbReference type="ChEBI" id="CHEBI:30823"/>
        <dbReference type="ChEBI" id="CHEBI:57287"/>
        <dbReference type="ChEBI" id="CHEBI:57387"/>
    </reaction>
    <physiologicalReaction direction="left-to-right" evidence="17">
        <dbReference type="Rhea" id="RHEA:40140"/>
    </physiologicalReaction>
</comment>
<evidence type="ECO:0000256" key="22">
    <source>
        <dbReference type="ARBA" id="ARBA00047588"/>
    </source>
</evidence>
<evidence type="ECO:0000256" key="6">
    <source>
        <dbReference type="ARBA" id="ARBA00022490"/>
    </source>
</evidence>
<keyword evidence="13" id="KW-0496">Mitochondrion</keyword>
<dbReference type="SUPFAM" id="SSF54637">
    <property type="entry name" value="Thioesterase/thiol ester dehydrase-isomerase"/>
    <property type="match status" value="1"/>
</dbReference>
<comment type="catalytic activity">
    <reaction evidence="26">
        <text>tetradecanoyl-CoA + H2O = tetradecanoate + CoA + H(+)</text>
        <dbReference type="Rhea" id="RHEA:40119"/>
        <dbReference type="ChEBI" id="CHEBI:15377"/>
        <dbReference type="ChEBI" id="CHEBI:15378"/>
        <dbReference type="ChEBI" id="CHEBI:30807"/>
        <dbReference type="ChEBI" id="CHEBI:57287"/>
        <dbReference type="ChEBI" id="CHEBI:57385"/>
    </reaction>
    <physiologicalReaction direction="left-to-right" evidence="26">
        <dbReference type="Rhea" id="RHEA:40120"/>
    </physiologicalReaction>
</comment>
<evidence type="ECO:0000256" key="24">
    <source>
        <dbReference type="ARBA" id="ARBA00047969"/>
    </source>
</evidence>
<keyword evidence="7" id="KW-0053">Apoptosis</keyword>
<comment type="catalytic activity">
    <reaction evidence="23">
        <text>hexadecanoyl-CoA + H2O = hexadecanoate + CoA + H(+)</text>
        <dbReference type="Rhea" id="RHEA:16645"/>
        <dbReference type="ChEBI" id="CHEBI:7896"/>
        <dbReference type="ChEBI" id="CHEBI:15377"/>
        <dbReference type="ChEBI" id="CHEBI:15378"/>
        <dbReference type="ChEBI" id="CHEBI:57287"/>
        <dbReference type="ChEBI" id="CHEBI:57379"/>
        <dbReference type="EC" id="3.1.2.2"/>
    </reaction>
    <physiologicalReaction direction="left-to-right" evidence="23">
        <dbReference type="Rhea" id="RHEA:16646"/>
    </physiologicalReaction>
</comment>
<comment type="subcellular location">
    <subcellularLocation>
        <location evidence="3">Cell projection</location>
        <location evidence="3">Ruffle membrane</location>
    </subcellularLocation>
    <subcellularLocation>
        <location evidence="1">Cytoplasm</location>
    </subcellularLocation>
    <subcellularLocation>
        <location evidence="4">Mitochondrion inner membrane</location>
        <topology evidence="4">Peripheral membrane protein</topology>
    </subcellularLocation>
    <subcellularLocation>
        <location evidence="2">Mitochondrion intermembrane space</location>
    </subcellularLocation>
</comment>
<comment type="catalytic activity">
    <reaction evidence="22">
        <text>octanoyl-CoA + H2O = octanoate + CoA + H(+)</text>
        <dbReference type="Rhea" id="RHEA:30143"/>
        <dbReference type="ChEBI" id="CHEBI:15377"/>
        <dbReference type="ChEBI" id="CHEBI:15378"/>
        <dbReference type="ChEBI" id="CHEBI:25646"/>
        <dbReference type="ChEBI" id="CHEBI:57287"/>
        <dbReference type="ChEBI" id="CHEBI:57386"/>
    </reaction>
    <physiologicalReaction direction="left-to-right" evidence="22">
        <dbReference type="Rhea" id="RHEA:30144"/>
    </physiologicalReaction>
</comment>
<reference evidence="28" key="1">
    <citation type="submission" date="2021-01" db="EMBL/GenBank/DDBJ databases">
        <authorList>
            <person name="Corre E."/>
            <person name="Pelletier E."/>
            <person name="Niang G."/>
            <person name="Scheremetjew M."/>
            <person name="Finn R."/>
            <person name="Kale V."/>
            <person name="Holt S."/>
            <person name="Cochrane G."/>
            <person name="Meng A."/>
            <person name="Brown T."/>
            <person name="Cohen L."/>
        </authorList>
    </citation>
    <scope>NUCLEOTIDE SEQUENCE</scope>
    <source>
        <strain evidence="28">Isolate 1302-5</strain>
    </source>
</reference>
<dbReference type="GO" id="GO:0016787">
    <property type="term" value="F:hydrolase activity"/>
    <property type="evidence" value="ECO:0007669"/>
    <property type="project" value="UniProtKB-KW"/>
</dbReference>
<evidence type="ECO:0000256" key="20">
    <source>
        <dbReference type="ARBA" id="ARBA00040123"/>
    </source>
</evidence>
<sequence>MGHPSEYEKFEVPPLRSHAVYGNLLGDGLIERLDMYRRRNAKGLAAISPTRETEESRRAVVFCDARMGDRLTGHEGIVHGGILSLIFDEIMGWAYEVVRSDERIPAFTANLTVNYRRPVESGKTTRVKAFYEKTEGRKVYISSRMESMDSSSVYADATSVFVVVNSHL</sequence>
<gene>
    <name evidence="28" type="ORF">OAUR00152_LOCUS6105</name>
</gene>
<comment type="catalytic activity">
    <reaction evidence="16">
        <text>(5Z,8Z,11Z,14Z)-eicosatetraenoyl-CoA + H2O = (5Z,8Z,11Z,14Z)-eicosatetraenoate + CoA + H(+)</text>
        <dbReference type="Rhea" id="RHEA:40151"/>
        <dbReference type="ChEBI" id="CHEBI:15377"/>
        <dbReference type="ChEBI" id="CHEBI:15378"/>
        <dbReference type="ChEBI" id="CHEBI:32395"/>
        <dbReference type="ChEBI" id="CHEBI:57287"/>
        <dbReference type="ChEBI" id="CHEBI:57368"/>
    </reaction>
    <physiologicalReaction direction="left-to-right" evidence="16">
        <dbReference type="Rhea" id="RHEA:40152"/>
    </physiologicalReaction>
</comment>
<proteinExistence type="inferred from homology"/>
<keyword evidence="11" id="KW-0809">Transit peptide</keyword>
<dbReference type="AlphaFoldDB" id="A0A7S4I0M3"/>
<dbReference type="GO" id="GO:0006631">
    <property type="term" value="P:fatty acid metabolic process"/>
    <property type="evidence" value="ECO:0007669"/>
    <property type="project" value="UniProtKB-KW"/>
</dbReference>
<protein>
    <recommendedName>
        <fullName evidence="20">Acyl-coenzyme A thioesterase THEM4</fullName>
        <ecNumber evidence="19">3.1.2.2</ecNumber>
    </recommendedName>
    <alternativeName>
        <fullName evidence="21">Thioesterase superfamily member 4</fullName>
    </alternativeName>
</protein>
<feature type="domain" description="Thioesterase" evidence="27">
    <location>
        <begin position="76"/>
        <end position="146"/>
    </location>
</feature>
<evidence type="ECO:0000256" key="19">
    <source>
        <dbReference type="ARBA" id="ARBA00038848"/>
    </source>
</evidence>
<comment type="catalytic activity">
    <reaction evidence="25">
        <text>dodecanoyl-CoA + H2O = dodecanoate + CoA + H(+)</text>
        <dbReference type="Rhea" id="RHEA:30135"/>
        <dbReference type="ChEBI" id="CHEBI:15377"/>
        <dbReference type="ChEBI" id="CHEBI:15378"/>
        <dbReference type="ChEBI" id="CHEBI:18262"/>
        <dbReference type="ChEBI" id="CHEBI:57287"/>
        <dbReference type="ChEBI" id="CHEBI:57375"/>
    </reaction>
    <physiologicalReaction direction="left-to-right" evidence="25">
        <dbReference type="Rhea" id="RHEA:30136"/>
    </physiologicalReaction>
</comment>
<dbReference type="InterPro" id="IPR006683">
    <property type="entry name" value="Thioestr_dom"/>
</dbReference>
<evidence type="ECO:0000256" key="13">
    <source>
        <dbReference type="ARBA" id="ARBA00023128"/>
    </source>
</evidence>
<dbReference type="Pfam" id="PF03061">
    <property type="entry name" value="4HBT"/>
    <property type="match status" value="1"/>
</dbReference>
<evidence type="ECO:0000256" key="17">
    <source>
        <dbReference type="ARBA" id="ARBA00037002"/>
    </source>
</evidence>
<evidence type="ECO:0000256" key="2">
    <source>
        <dbReference type="ARBA" id="ARBA00004569"/>
    </source>
</evidence>